<dbReference type="OrthoDB" id="6237921at2"/>
<sequence>MSLIASWMLAHAQLVAENSHGALWQLNEANLVAQLVEHFSCEPIADLRANFYCRASEHEIWHIQILNGAYFAQSFKLRDQPLQPQNTWLGTKLVTQQFEKYRIEIFASPHRSKTLADGFSFRYGARLASVKEIEHGRYHILLENPETSVLLVQQKTVTHSIQITARAKPR</sequence>
<gene>
    <name evidence="1" type="ORF">CWI76_11400</name>
</gene>
<reference evidence="2" key="1">
    <citation type="journal article" date="2018" name="Front. Microbiol.">
        <title>Genome-Based Analysis Reveals the Taxonomy and Diversity of the Family Idiomarinaceae.</title>
        <authorList>
            <person name="Liu Y."/>
            <person name="Lai Q."/>
            <person name="Shao Z."/>
        </authorList>
    </citation>
    <scope>NUCLEOTIDE SEQUENCE [LARGE SCALE GENOMIC DNA]</scope>
    <source>
        <strain evidence="2">PIM1</strain>
    </source>
</reference>
<dbReference type="AlphaFoldDB" id="A0A432YAI5"/>
<proteinExistence type="predicted"/>
<name>A0A432YAI5_9GAMM</name>
<evidence type="ECO:0000313" key="1">
    <source>
        <dbReference type="EMBL" id="RUO57988.1"/>
    </source>
</evidence>
<comment type="caution">
    <text evidence="1">The sequence shown here is derived from an EMBL/GenBank/DDBJ whole genome shotgun (WGS) entry which is preliminary data.</text>
</comment>
<organism evidence="1 2">
    <name type="scientific">Pseudidiomarina marina</name>
    <dbReference type="NCBI Taxonomy" id="502366"/>
    <lineage>
        <taxon>Bacteria</taxon>
        <taxon>Pseudomonadati</taxon>
        <taxon>Pseudomonadota</taxon>
        <taxon>Gammaproteobacteria</taxon>
        <taxon>Alteromonadales</taxon>
        <taxon>Idiomarinaceae</taxon>
        <taxon>Pseudidiomarina</taxon>
    </lineage>
</organism>
<dbReference type="EMBL" id="PIPZ01000006">
    <property type="protein sequence ID" value="RUO57988.1"/>
    <property type="molecule type" value="Genomic_DNA"/>
</dbReference>
<evidence type="ECO:0000313" key="2">
    <source>
        <dbReference type="Proteomes" id="UP000288127"/>
    </source>
</evidence>
<accession>A0A432YAI5</accession>
<keyword evidence="2" id="KW-1185">Reference proteome</keyword>
<protein>
    <submittedName>
        <fullName evidence="1">Uncharacterized protein</fullName>
    </submittedName>
</protein>
<dbReference type="RefSeq" id="WP_126760468.1">
    <property type="nucleotide sequence ID" value="NZ_PIPZ01000006.1"/>
</dbReference>
<dbReference type="Proteomes" id="UP000288127">
    <property type="component" value="Unassembled WGS sequence"/>
</dbReference>